<dbReference type="CDD" id="cd02020">
    <property type="entry name" value="CMPK"/>
    <property type="match status" value="1"/>
</dbReference>
<dbReference type="InterPro" id="IPR011994">
    <property type="entry name" value="Cytidylate_kinase_dom"/>
</dbReference>
<proteinExistence type="inferred from homology"/>
<feature type="binding site" evidence="8">
    <location>
        <begin position="11"/>
        <end position="19"/>
    </location>
    <ligand>
        <name>ATP</name>
        <dbReference type="ChEBI" id="CHEBI:30616"/>
    </ligand>
</feature>
<evidence type="ECO:0000256" key="7">
    <source>
        <dbReference type="ARBA" id="ARBA00048478"/>
    </source>
</evidence>
<dbReference type="GO" id="GO:0036430">
    <property type="term" value="F:CMP kinase activity"/>
    <property type="evidence" value="ECO:0007669"/>
    <property type="project" value="RHEA"/>
</dbReference>
<dbReference type="STRING" id="1549855.AY555_02660"/>
<evidence type="ECO:0000256" key="3">
    <source>
        <dbReference type="ARBA" id="ARBA00022741"/>
    </source>
</evidence>
<reference evidence="10 11" key="1">
    <citation type="submission" date="2016-02" db="EMBL/GenBank/DDBJ databases">
        <title>Complete Genome of H5569, the type strain of the newly described species Haematospirillium jordaniae.</title>
        <authorList>
            <person name="Nicholson A.C."/>
            <person name="Humrighouse B.W."/>
            <person name="Loparov V."/>
            <person name="McQuiston J.R."/>
        </authorList>
    </citation>
    <scope>NUCLEOTIDE SEQUENCE [LARGE SCALE GENOMIC DNA]</scope>
    <source>
        <strain evidence="10 11">H5569</strain>
    </source>
</reference>
<dbReference type="Proteomes" id="UP000076066">
    <property type="component" value="Chromosome"/>
</dbReference>
<dbReference type="AlphaFoldDB" id="A0A143DBZ2"/>
<evidence type="ECO:0000256" key="1">
    <source>
        <dbReference type="ARBA" id="ARBA00009427"/>
    </source>
</evidence>
<dbReference type="GO" id="GO:0005524">
    <property type="term" value="F:ATP binding"/>
    <property type="evidence" value="ECO:0007669"/>
    <property type="project" value="UniProtKB-UniRule"/>
</dbReference>
<comment type="subcellular location">
    <subcellularLocation>
        <location evidence="8">Cytoplasm</location>
    </subcellularLocation>
</comment>
<dbReference type="KEGG" id="hjo:AY555_02660"/>
<evidence type="ECO:0000256" key="5">
    <source>
        <dbReference type="ARBA" id="ARBA00022840"/>
    </source>
</evidence>
<sequence>MTHPVVVTVDGPAAAGKGTLARRLASALGYAYLDTGILYRIVGMKVLRSGARTDDTKTACDAARSLTPAEISRLSGHSELRSEATGQAASQVAAIPDVRHALLDLQRTFATNPPENRSGAVLDGRDIGTVVCPDATVKLFITASVEERARRRLLELQSRGIEGIESEILADIRERDRRDTERSVAPLAQPADALVLDTTNMDAEAAFLAALDYVRQKGLVVDRHNAACG</sequence>
<keyword evidence="5 8" id="KW-0067">ATP-binding</keyword>
<name>A0A143DBZ2_9PROT</name>
<dbReference type="GeneID" id="53316053"/>
<gene>
    <name evidence="8" type="primary">cmk</name>
    <name evidence="10" type="ORF">AY555_02660</name>
</gene>
<feature type="domain" description="Cytidylate kinase" evidence="9">
    <location>
        <begin position="7"/>
        <end position="212"/>
    </location>
</feature>
<keyword evidence="4 8" id="KW-0418">Kinase</keyword>
<organism evidence="10 11">
    <name type="scientific">Haematospirillum jordaniae</name>
    <dbReference type="NCBI Taxonomy" id="1549855"/>
    <lineage>
        <taxon>Bacteria</taxon>
        <taxon>Pseudomonadati</taxon>
        <taxon>Pseudomonadota</taxon>
        <taxon>Alphaproteobacteria</taxon>
        <taxon>Rhodospirillales</taxon>
        <taxon>Novispirillaceae</taxon>
        <taxon>Haematospirillum</taxon>
    </lineage>
</organism>
<dbReference type="InterPro" id="IPR003136">
    <property type="entry name" value="Cytidylate_kin"/>
</dbReference>
<dbReference type="InterPro" id="IPR027417">
    <property type="entry name" value="P-loop_NTPase"/>
</dbReference>
<evidence type="ECO:0000256" key="4">
    <source>
        <dbReference type="ARBA" id="ARBA00022777"/>
    </source>
</evidence>
<keyword evidence="2 8" id="KW-0808">Transferase</keyword>
<comment type="similarity">
    <text evidence="1 8">Belongs to the cytidylate kinase family. Type 1 subfamily.</text>
</comment>
<dbReference type="Gene3D" id="3.40.50.300">
    <property type="entry name" value="P-loop containing nucleotide triphosphate hydrolases"/>
    <property type="match status" value="1"/>
</dbReference>
<dbReference type="OrthoDB" id="9807434at2"/>
<comment type="catalytic activity">
    <reaction evidence="7 8">
        <text>CMP + ATP = CDP + ADP</text>
        <dbReference type="Rhea" id="RHEA:11600"/>
        <dbReference type="ChEBI" id="CHEBI:30616"/>
        <dbReference type="ChEBI" id="CHEBI:58069"/>
        <dbReference type="ChEBI" id="CHEBI:60377"/>
        <dbReference type="ChEBI" id="CHEBI:456216"/>
        <dbReference type="EC" id="2.7.4.25"/>
    </reaction>
</comment>
<protein>
    <recommendedName>
        <fullName evidence="8">Cytidylate kinase</fullName>
        <shortName evidence="8">CK</shortName>
        <ecNumber evidence="8">2.7.4.25</ecNumber>
    </recommendedName>
    <alternativeName>
        <fullName evidence="8">Cytidine monophosphate kinase</fullName>
        <shortName evidence="8">CMP kinase</shortName>
    </alternativeName>
</protein>
<evidence type="ECO:0000313" key="10">
    <source>
        <dbReference type="EMBL" id="AMW34261.1"/>
    </source>
</evidence>
<dbReference type="RefSeq" id="WP_066133083.1">
    <property type="nucleotide sequence ID" value="NZ_CP014525.1"/>
</dbReference>
<dbReference type="GO" id="GO:0005737">
    <property type="term" value="C:cytoplasm"/>
    <property type="evidence" value="ECO:0007669"/>
    <property type="project" value="UniProtKB-SubCell"/>
</dbReference>
<keyword evidence="3 8" id="KW-0547">Nucleotide-binding</keyword>
<evidence type="ECO:0000259" key="9">
    <source>
        <dbReference type="Pfam" id="PF02224"/>
    </source>
</evidence>
<keyword evidence="8" id="KW-0963">Cytoplasm</keyword>
<comment type="catalytic activity">
    <reaction evidence="6 8">
        <text>dCMP + ATP = dCDP + ADP</text>
        <dbReference type="Rhea" id="RHEA:25094"/>
        <dbReference type="ChEBI" id="CHEBI:30616"/>
        <dbReference type="ChEBI" id="CHEBI:57566"/>
        <dbReference type="ChEBI" id="CHEBI:58593"/>
        <dbReference type="ChEBI" id="CHEBI:456216"/>
        <dbReference type="EC" id="2.7.4.25"/>
    </reaction>
</comment>
<evidence type="ECO:0000313" key="11">
    <source>
        <dbReference type="Proteomes" id="UP000076066"/>
    </source>
</evidence>
<evidence type="ECO:0000256" key="8">
    <source>
        <dbReference type="HAMAP-Rule" id="MF_00238"/>
    </source>
</evidence>
<dbReference type="GO" id="GO:0006220">
    <property type="term" value="P:pyrimidine nucleotide metabolic process"/>
    <property type="evidence" value="ECO:0007669"/>
    <property type="project" value="UniProtKB-UniRule"/>
</dbReference>
<dbReference type="HAMAP" id="MF_00238">
    <property type="entry name" value="Cytidyl_kinase_type1"/>
    <property type="match status" value="1"/>
</dbReference>
<accession>A0A143DBZ2</accession>
<dbReference type="Pfam" id="PF02224">
    <property type="entry name" value="Cytidylate_kin"/>
    <property type="match status" value="1"/>
</dbReference>
<dbReference type="EMBL" id="CP014525">
    <property type="protein sequence ID" value="AMW34261.1"/>
    <property type="molecule type" value="Genomic_DNA"/>
</dbReference>
<evidence type="ECO:0000256" key="6">
    <source>
        <dbReference type="ARBA" id="ARBA00047615"/>
    </source>
</evidence>
<dbReference type="EC" id="2.7.4.25" evidence="8"/>
<dbReference type="NCBIfam" id="TIGR00017">
    <property type="entry name" value="cmk"/>
    <property type="match status" value="1"/>
</dbReference>
<evidence type="ECO:0000256" key="2">
    <source>
        <dbReference type="ARBA" id="ARBA00022679"/>
    </source>
</evidence>
<dbReference type="SUPFAM" id="SSF52540">
    <property type="entry name" value="P-loop containing nucleoside triphosphate hydrolases"/>
    <property type="match status" value="1"/>
</dbReference>
<keyword evidence="11" id="KW-1185">Reference proteome</keyword>
<dbReference type="GO" id="GO:0036431">
    <property type="term" value="F:dCMP kinase activity"/>
    <property type="evidence" value="ECO:0007669"/>
    <property type="project" value="InterPro"/>
</dbReference>